<gene>
    <name evidence="2" type="ORF">HOLleu_34820</name>
</gene>
<dbReference type="Proteomes" id="UP001152320">
    <property type="component" value="Chromosome 18"/>
</dbReference>
<feature type="transmembrane region" description="Helical" evidence="1">
    <location>
        <begin position="6"/>
        <end position="27"/>
    </location>
</feature>
<sequence>MTTTTVAVAVALALAMAMAMAMVMAMAMTMTMTMTMMMLTTATTTTTMMLHFYIALLISGRSQSALQTSITIMWFLTVLKPLATILTSAAIVALQFKFKQDLMMSTKRKGNRSLF</sequence>
<dbReference type="AlphaFoldDB" id="A0A9Q0YLX2"/>
<evidence type="ECO:0000313" key="2">
    <source>
        <dbReference type="EMBL" id="KAJ8024804.1"/>
    </source>
</evidence>
<feature type="transmembrane region" description="Helical" evidence="1">
    <location>
        <begin position="39"/>
        <end position="60"/>
    </location>
</feature>
<evidence type="ECO:0000256" key="1">
    <source>
        <dbReference type="SAM" id="Phobius"/>
    </source>
</evidence>
<keyword evidence="1" id="KW-0472">Membrane</keyword>
<dbReference type="EMBL" id="JAIZAY010000018">
    <property type="protein sequence ID" value="KAJ8024804.1"/>
    <property type="molecule type" value="Genomic_DNA"/>
</dbReference>
<accession>A0A9Q0YLX2</accession>
<feature type="transmembrane region" description="Helical" evidence="1">
    <location>
        <begin position="72"/>
        <end position="94"/>
    </location>
</feature>
<keyword evidence="1" id="KW-1133">Transmembrane helix</keyword>
<protein>
    <submittedName>
        <fullName evidence="2">Uncharacterized protein</fullName>
    </submittedName>
</protein>
<keyword evidence="1" id="KW-0812">Transmembrane</keyword>
<proteinExistence type="predicted"/>
<evidence type="ECO:0000313" key="3">
    <source>
        <dbReference type="Proteomes" id="UP001152320"/>
    </source>
</evidence>
<comment type="caution">
    <text evidence="2">The sequence shown here is derived from an EMBL/GenBank/DDBJ whole genome shotgun (WGS) entry which is preliminary data.</text>
</comment>
<name>A0A9Q0YLX2_HOLLE</name>
<keyword evidence="3" id="KW-1185">Reference proteome</keyword>
<reference evidence="2" key="1">
    <citation type="submission" date="2021-10" db="EMBL/GenBank/DDBJ databases">
        <title>Tropical sea cucumber genome reveals ecological adaptation and Cuvierian tubules defense mechanism.</title>
        <authorList>
            <person name="Chen T."/>
        </authorList>
    </citation>
    <scope>NUCLEOTIDE SEQUENCE</scope>
    <source>
        <strain evidence="2">Nanhai2018</strain>
        <tissue evidence="2">Muscle</tissue>
    </source>
</reference>
<organism evidence="2 3">
    <name type="scientific">Holothuria leucospilota</name>
    <name type="common">Black long sea cucumber</name>
    <name type="synonym">Mertensiothuria leucospilota</name>
    <dbReference type="NCBI Taxonomy" id="206669"/>
    <lineage>
        <taxon>Eukaryota</taxon>
        <taxon>Metazoa</taxon>
        <taxon>Echinodermata</taxon>
        <taxon>Eleutherozoa</taxon>
        <taxon>Echinozoa</taxon>
        <taxon>Holothuroidea</taxon>
        <taxon>Aspidochirotacea</taxon>
        <taxon>Aspidochirotida</taxon>
        <taxon>Holothuriidae</taxon>
        <taxon>Holothuria</taxon>
    </lineage>
</organism>